<sequence>MSRIRPKNEVKRQQILDAATTLFTDNGFAETSMDNIAKLANVSKQTVYSHFGNKEELFSASIEQKCIAYDLSQMVFQPNDDLSNFLLDLAIRFFELISSKEAMAVHKICAFESESHPQLSELFYKAGPEPFILEVTELMDNIGQSGALAIKDARAAAVQFLSVMRGEAWLRLEFNLKDQLSDEEIRRYLENSVQFFIKGYSA</sequence>
<dbReference type="InterPro" id="IPR009057">
    <property type="entry name" value="Homeodomain-like_sf"/>
</dbReference>
<dbReference type="Proteomes" id="UP001157133">
    <property type="component" value="Unassembled WGS sequence"/>
</dbReference>
<dbReference type="RefSeq" id="WP_284208709.1">
    <property type="nucleotide sequence ID" value="NZ_BSSU01000014.1"/>
</dbReference>
<protein>
    <submittedName>
        <fullName evidence="4">TetR family transcriptional regulator</fullName>
    </submittedName>
</protein>
<evidence type="ECO:0000313" key="4">
    <source>
        <dbReference type="EMBL" id="GLX83293.1"/>
    </source>
</evidence>
<dbReference type="PROSITE" id="PS50977">
    <property type="entry name" value="HTH_TETR_2"/>
    <property type="match status" value="1"/>
</dbReference>
<dbReference type="InterPro" id="IPR050109">
    <property type="entry name" value="HTH-type_TetR-like_transc_reg"/>
</dbReference>
<organism evidence="4 5">
    <name type="scientific">Thalassotalea eurytherma</name>
    <dbReference type="NCBI Taxonomy" id="1144278"/>
    <lineage>
        <taxon>Bacteria</taxon>
        <taxon>Pseudomonadati</taxon>
        <taxon>Pseudomonadota</taxon>
        <taxon>Gammaproteobacteria</taxon>
        <taxon>Alteromonadales</taxon>
        <taxon>Colwelliaceae</taxon>
        <taxon>Thalassotalea</taxon>
    </lineage>
</organism>
<dbReference type="Gene3D" id="1.10.10.60">
    <property type="entry name" value="Homeodomain-like"/>
    <property type="match status" value="1"/>
</dbReference>
<dbReference type="Gene3D" id="1.10.357.10">
    <property type="entry name" value="Tetracycline Repressor, domain 2"/>
    <property type="match status" value="1"/>
</dbReference>
<dbReference type="InterPro" id="IPR039536">
    <property type="entry name" value="TetR_C_Proteobacteria"/>
</dbReference>
<dbReference type="SUPFAM" id="SSF46689">
    <property type="entry name" value="Homeodomain-like"/>
    <property type="match status" value="1"/>
</dbReference>
<feature type="DNA-binding region" description="H-T-H motif" evidence="2">
    <location>
        <begin position="32"/>
        <end position="51"/>
    </location>
</feature>
<comment type="caution">
    <text evidence="4">The sequence shown here is derived from an EMBL/GenBank/DDBJ whole genome shotgun (WGS) entry which is preliminary data.</text>
</comment>
<dbReference type="PRINTS" id="PR00455">
    <property type="entry name" value="HTHTETR"/>
</dbReference>
<name>A0ABQ6H566_9GAMM</name>
<evidence type="ECO:0000259" key="3">
    <source>
        <dbReference type="PROSITE" id="PS50977"/>
    </source>
</evidence>
<reference evidence="4 5" key="1">
    <citation type="submission" date="2023-03" db="EMBL/GenBank/DDBJ databases">
        <title>Draft genome sequence of Thalassotalea eurytherma JCM 18482T.</title>
        <authorList>
            <person name="Sawabe T."/>
        </authorList>
    </citation>
    <scope>NUCLEOTIDE SEQUENCE [LARGE SCALE GENOMIC DNA]</scope>
    <source>
        <strain evidence="4 5">JCM 18482</strain>
    </source>
</reference>
<dbReference type="EMBL" id="BSSU01000014">
    <property type="protein sequence ID" value="GLX83293.1"/>
    <property type="molecule type" value="Genomic_DNA"/>
</dbReference>
<proteinExistence type="predicted"/>
<feature type="domain" description="HTH tetR-type" evidence="3">
    <location>
        <begin position="9"/>
        <end position="69"/>
    </location>
</feature>
<dbReference type="Pfam" id="PF00440">
    <property type="entry name" value="TetR_N"/>
    <property type="match status" value="1"/>
</dbReference>
<keyword evidence="1 2" id="KW-0238">DNA-binding</keyword>
<dbReference type="InterPro" id="IPR001647">
    <property type="entry name" value="HTH_TetR"/>
</dbReference>
<evidence type="ECO:0000256" key="1">
    <source>
        <dbReference type="ARBA" id="ARBA00023125"/>
    </source>
</evidence>
<dbReference type="PANTHER" id="PTHR30055:SF146">
    <property type="entry name" value="HTH-TYPE TRANSCRIPTIONAL DUAL REGULATOR CECR"/>
    <property type="match status" value="1"/>
</dbReference>
<keyword evidence="5" id="KW-1185">Reference proteome</keyword>
<evidence type="ECO:0000313" key="5">
    <source>
        <dbReference type="Proteomes" id="UP001157133"/>
    </source>
</evidence>
<accession>A0ABQ6H566</accession>
<dbReference type="PANTHER" id="PTHR30055">
    <property type="entry name" value="HTH-TYPE TRANSCRIPTIONAL REGULATOR RUTR"/>
    <property type="match status" value="1"/>
</dbReference>
<gene>
    <name evidence="4" type="ORF">theurythT_27450</name>
</gene>
<dbReference type="Pfam" id="PF14246">
    <property type="entry name" value="TetR_C_7"/>
    <property type="match status" value="1"/>
</dbReference>
<evidence type="ECO:0000256" key="2">
    <source>
        <dbReference type="PROSITE-ProRule" id="PRU00335"/>
    </source>
</evidence>